<protein>
    <submittedName>
        <fullName evidence="1">Uncharacterized protein</fullName>
    </submittedName>
</protein>
<evidence type="ECO:0000313" key="1">
    <source>
        <dbReference type="EMBL" id="GIZ40906.1"/>
    </source>
</evidence>
<keyword evidence="2" id="KW-1185">Reference proteome</keyword>
<accession>A0A9P3FB44</accession>
<dbReference type="RefSeq" id="XP_044655393.1">
    <property type="nucleotide sequence ID" value="XM_044799458.1"/>
</dbReference>
<sequence>MDARRNHGNLYDTLQFSGDRPQIRLLRLLDPVPPRYFDDSFRWGDLIWSYWEPVEPDPLQEAEPLEYELAVYDFDAAPAYDAVSYVWAQEIHGGGSRCRFLVGGRYFSLLDLKNIREAASKTPNSFARASPILELFSMQAKERSDAMSDMPQLGHAGFLLCADPRDRVYGTLGLHQYGREKDIIVPDYDKSVFDLALDLSRSGRISFLGLQHSAEALEIKFHNTRLLPYLVGCSLEYPACSTEVQEWQVRFSVCRIIDEVDPLELQDVMKIQRPLGPDLTAGKHEACVDPDTNDLQGFKVKCDRLLQEKQVIKGVAASKHINDEWVVPATARVGDIILSAMEKSVGGWNPNGNFLKTSEDFALVVRIGPAAEITAVLGFATCMPASERVSKSGSVSDLESDSESVRECGSNGRTTLARWDDSLWDTHVIVYFEATVEEMMPLAIPQRDAMLHARHAFKVPKCAAFLADRGDYDLTLTQRWLEQDGQEVLNEGE</sequence>
<dbReference type="GeneID" id="68289801"/>
<dbReference type="AlphaFoldDB" id="A0A9P3FB44"/>
<proteinExistence type="predicted"/>
<dbReference type="Proteomes" id="UP000825890">
    <property type="component" value="Unassembled WGS sequence"/>
</dbReference>
<name>A0A9P3FB44_9PEZI</name>
<comment type="caution">
    <text evidence="1">The sequence shown here is derived from an EMBL/GenBank/DDBJ whole genome shotgun (WGS) entry which is preliminary data.</text>
</comment>
<organism evidence="1 2">
    <name type="scientific">Cercospora kikuchii</name>
    <dbReference type="NCBI Taxonomy" id="84275"/>
    <lineage>
        <taxon>Eukaryota</taxon>
        <taxon>Fungi</taxon>
        <taxon>Dikarya</taxon>
        <taxon>Ascomycota</taxon>
        <taxon>Pezizomycotina</taxon>
        <taxon>Dothideomycetes</taxon>
        <taxon>Dothideomycetidae</taxon>
        <taxon>Mycosphaerellales</taxon>
        <taxon>Mycosphaerellaceae</taxon>
        <taxon>Cercospora</taxon>
    </lineage>
</organism>
<gene>
    <name evidence="1" type="ORF">CKM354_000422600</name>
</gene>
<evidence type="ECO:0000313" key="2">
    <source>
        <dbReference type="Proteomes" id="UP000825890"/>
    </source>
</evidence>
<dbReference type="EMBL" id="BOLY01000002">
    <property type="protein sequence ID" value="GIZ40906.1"/>
    <property type="molecule type" value="Genomic_DNA"/>
</dbReference>
<reference evidence="1 2" key="1">
    <citation type="submission" date="2021-01" db="EMBL/GenBank/DDBJ databases">
        <title>Cercospora kikuchii MAFF 305040 whole genome shotgun sequence.</title>
        <authorList>
            <person name="Kashiwa T."/>
            <person name="Suzuki T."/>
        </authorList>
    </citation>
    <scope>NUCLEOTIDE SEQUENCE [LARGE SCALE GENOMIC DNA]</scope>
    <source>
        <strain evidence="1 2">MAFF 305040</strain>
    </source>
</reference>